<evidence type="ECO:0000313" key="3">
    <source>
        <dbReference type="Proteomes" id="UP000267187"/>
    </source>
</evidence>
<evidence type="ECO:0000313" key="2">
    <source>
        <dbReference type="EMBL" id="RMA81111.1"/>
    </source>
</evidence>
<proteinExistence type="predicted"/>
<keyword evidence="3" id="KW-1185">Reference proteome</keyword>
<organism evidence="2 3">
    <name type="scientific">Umboniibacter marinipuniceus</name>
    <dbReference type="NCBI Taxonomy" id="569599"/>
    <lineage>
        <taxon>Bacteria</taxon>
        <taxon>Pseudomonadati</taxon>
        <taxon>Pseudomonadota</taxon>
        <taxon>Gammaproteobacteria</taxon>
        <taxon>Cellvibrionales</taxon>
        <taxon>Cellvibrionaceae</taxon>
        <taxon>Umboniibacter</taxon>
    </lineage>
</organism>
<evidence type="ECO:0000256" key="1">
    <source>
        <dbReference type="SAM" id="MobiDB-lite"/>
    </source>
</evidence>
<feature type="compositionally biased region" description="Low complexity" evidence="1">
    <location>
        <begin position="47"/>
        <end position="59"/>
    </location>
</feature>
<comment type="caution">
    <text evidence="2">The sequence shown here is derived from an EMBL/GenBank/DDBJ whole genome shotgun (WGS) entry which is preliminary data.</text>
</comment>
<dbReference type="AlphaFoldDB" id="A0A3M0A7J2"/>
<dbReference type="EMBL" id="REFJ01000002">
    <property type="protein sequence ID" value="RMA81111.1"/>
    <property type="molecule type" value="Genomic_DNA"/>
</dbReference>
<protein>
    <submittedName>
        <fullName evidence="2">Uncharacterized protein</fullName>
    </submittedName>
</protein>
<name>A0A3M0A7J2_9GAMM</name>
<feature type="region of interest" description="Disordered" evidence="1">
    <location>
        <begin position="16"/>
        <end position="59"/>
    </location>
</feature>
<dbReference type="Proteomes" id="UP000267187">
    <property type="component" value="Unassembled WGS sequence"/>
</dbReference>
<reference evidence="2 3" key="1">
    <citation type="submission" date="2018-10" db="EMBL/GenBank/DDBJ databases">
        <title>Genomic Encyclopedia of Type Strains, Phase IV (KMG-IV): sequencing the most valuable type-strain genomes for metagenomic binning, comparative biology and taxonomic classification.</title>
        <authorList>
            <person name="Goeker M."/>
        </authorList>
    </citation>
    <scope>NUCLEOTIDE SEQUENCE [LARGE SCALE GENOMIC DNA]</scope>
    <source>
        <strain evidence="2 3">DSM 25080</strain>
    </source>
</reference>
<accession>A0A3M0A7J2</accession>
<gene>
    <name evidence="2" type="ORF">DFR27_0909</name>
</gene>
<sequence length="59" mass="6666">MNKGCPMGTFFLRAVSPRSHHKPQHATNAKLKTERYLEVRNQQPATSNQQSAISNQQSD</sequence>